<dbReference type="SUPFAM" id="SSF46689">
    <property type="entry name" value="Homeodomain-like"/>
    <property type="match status" value="1"/>
</dbReference>
<dbReference type="STRING" id="1905730.W5S_2480"/>
<dbReference type="EMBL" id="CP003415">
    <property type="protein sequence ID" value="AFI90568.1"/>
    <property type="molecule type" value="Genomic_DNA"/>
</dbReference>
<dbReference type="PANTHER" id="PTHR43280">
    <property type="entry name" value="ARAC-FAMILY TRANSCRIPTIONAL REGULATOR"/>
    <property type="match status" value="1"/>
</dbReference>
<evidence type="ECO:0000256" key="3">
    <source>
        <dbReference type="ARBA" id="ARBA00023163"/>
    </source>
</evidence>
<organism evidence="5 6">
    <name type="scientific">Pectobacterium parmentieri</name>
    <dbReference type="NCBI Taxonomy" id="1905730"/>
    <lineage>
        <taxon>Bacteria</taxon>
        <taxon>Pseudomonadati</taxon>
        <taxon>Pseudomonadota</taxon>
        <taxon>Gammaproteobacteria</taxon>
        <taxon>Enterobacterales</taxon>
        <taxon>Pectobacteriaceae</taxon>
        <taxon>Pectobacterium</taxon>
    </lineage>
</organism>
<gene>
    <name evidence="5" type="ordered locus">W5S_2480</name>
</gene>
<dbReference type="GO" id="GO:0003700">
    <property type="term" value="F:DNA-binding transcription factor activity"/>
    <property type="evidence" value="ECO:0007669"/>
    <property type="project" value="InterPro"/>
</dbReference>
<dbReference type="GO" id="GO:0043565">
    <property type="term" value="F:sequence-specific DNA binding"/>
    <property type="evidence" value="ECO:0007669"/>
    <property type="project" value="InterPro"/>
</dbReference>
<dbReference type="InterPro" id="IPR018060">
    <property type="entry name" value="HTH_AraC"/>
</dbReference>
<keyword evidence="3" id="KW-0804">Transcription</keyword>
<dbReference type="SUPFAM" id="SSF51215">
    <property type="entry name" value="Regulatory protein AraC"/>
    <property type="match status" value="1"/>
</dbReference>
<evidence type="ECO:0000313" key="5">
    <source>
        <dbReference type="EMBL" id="AFI90568.1"/>
    </source>
</evidence>
<dbReference type="PATRIC" id="fig|1166016.3.peg.2499"/>
<dbReference type="Proteomes" id="UP000008044">
    <property type="component" value="Chromosome"/>
</dbReference>
<protein>
    <submittedName>
        <fullName evidence="5">AraC family transcriptional regulator, L-rhamnose operon transcriptional activator RhaR</fullName>
    </submittedName>
</protein>
<dbReference type="PANTHER" id="PTHR43280:SF2">
    <property type="entry name" value="HTH-TYPE TRANSCRIPTIONAL REGULATOR EXSA"/>
    <property type="match status" value="1"/>
</dbReference>
<sequence>MKVNLMSDEHPIYEIIPVLTGELYTLVEDDVLQFNGCDVIPHYHFMNEIMWFRRSDGLFSINDNQYKIKDNTLIFVPALVIHDMFLSPQPNHLRYLFQFENDFINETNASIPSLKNTKPFVFHVDERNAARIDTLLSWCNELFTHNRSSLLITKLLASFIELVFSFESQEENESNHDVTSSASSLIKYLYSLENNTVSEITTAEASAACNWSKSYFSRLFKSYFGMTFKQYMLLKKIKACYPIAFLDRVKNCRYC</sequence>
<evidence type="ECO:0000259" key="4">
    <source>
        <dbReference type="Pfam" id="PF00165"/>
    </source>
</evidence>
<reference evidence="5 6" key="1">
    <citation type="journal article" date="2012" name="J. Bacteriol.">
        <title>Genome sequence of Pectobacterium sp. strain SCC3193.</title>
        <authorList>
            <person name="Koskinen J.P."/>
            <person name="Laine P."/>
            <person name="Niemi O."/>
            <person name="Nykyri J."/>
            <person name="Harjunpaa H."/>
            <person name="Auvinen P."/>
            <person name="Paulin L."/>
            <person name="Pirhonen M."/>
            <person name="Palva T."/>
            <person name="Holm L."/>
        </authorList>
    </citation>
    <scope>NUCLEOTIDE SEQUENCE [LARGE SCALE GENOMIC DNA]</scope>
    <source>
        <strain evidence="5 6">SCC3193</strain>
    </source>
</reference>
<keyword evidence="2" id="KW-0238">DNA-binding</keyword>
<dbReference type="InterPro" id="IPR009057">
    <property type="entry name" value="Homeodomain-like_sf"/>
</dbReference>
<feature type="domain" description="HTH araC/xylS-type" evidence="4">
    <location>
        <begin position="203"/>
        <end position="232"/>
    </location>
</feature>
<dbReference type="Gene3D" id="1.10.10.60">
    <property type="entry name" value="Homeodomain-like"/>
    <property type="match status" value="1"/>
</dbReference>
<dbReference type="HOGENOM" id="CLU_000445_88_8_6"/>
<proteinExistence type="predicted"/>
<dbReference type="AlphaFoldDB" id="A0A0H3I6X6"/>
<keyword evidence="1" id="KW-0805">Transcription regulation</keyword>
<evidence type="ECO:0000313" key="6">
    <source>
        <dbReference type="Proteomes" id="UP000008044"/>
    </source>
</evidence>
<dbReference type="KEGG" id="pec:W5S_2480"/>
<evidence type="ECO:0000256" key="2">
    <source>
        <dbReference type="ARBA" id="ARBA00023125"/>
    </source>
</evidence>
<dbReference type="Pfam" id="PF00165">
    <property type="entry name" value="HTH_AraC"/>
    <property type="match status" value="1"/>
</dbReference>
<dbReference type="eggNOG" id="COG0662">
    <property type="taxonomic scope" value="Bacteria"/>
</dbReference>
<dbReference type="eggNOG" id="COG2169">
    <property type="taxonomic scope" value="Bacteria"/>
</dbReference>
<name>A0A0H3I6X6_PECPM</name>
<accession>A0A0H3I6X6</accession>
<evidence type="ECO:0000256" key="1">
    <source>
        <dbReference type="ARBA" id="ARBA00023015"/>
    </source>
</evidence>
<dbReference type="InterPro" id="IPR037923">
    <property type="entry name" value="HTH-like"/>
</dbReference>